<keyword evidence="1" id="KW-1133">Transmembrane helix</keyword>
<name>A0A2P7V4U1_9BACL</name>
<accession>A0A2P7V4U1</accession>
<evidence type="ECO:0000313" key="3">
    <source>
        <dbReference type="Proteomes" id="UP000240419"/>
    </source>
</evidence>
<sequence length="94" mass="10524">MQKLAQFSGGILLGIVMLMGVIYTLFENVYDLRKWSELTKNLAQINVTVALGYAVLLAGIAAALKHAGQFVQHKGRLYAMIKAFVYFITMNLWL</sequence>
<protein>
    <submittedName>
        <fullName evidence="2">Uncharacterized protein</fullName>
    </submittedName>
</protein>
<proteinExistence type="predicted"/>
<comment type="caution">
    <text evidence="2">The sequence shown here is derived from an EMBL/GenBank/DDBJ whole genome shotgun (WGS) entry which is preliminary data.</text>
</comment>
<feature type="transmembrane region" description="Helical" evidence="1">
    <location>
        <begin position="7"/>
        <end position="25"/>
    </location>
</feature>
<dbReference type="AlphaFoldDB" id="A0A2P7V4U1"/>
<dbReference type="EMBL" id="PXZM01000024">
    <property type="protein sequence ID" value="PSJ94233.1"/>
    <property type="molecule type" value="Genomic_DNA"/>
</dbReference>
<feature type="transmembrane region" description="Helical" evidence="1">
    <location>
        <begin position="76"/>
        <end position="93"/>
    </location>
</feature>
<organism evidence="2 3">
    <name type="scientific">Brevibacillus fortis</name>
    <dbReference type="NCBI Taxonomy" id="2126352"/>
    <lineage>
        <taxon>Bacteria</taxon>
        <taxon>Bacillati</taxon>
        <taxon>Bacillota</taxon>
        <taxon>Bacilli</taxon>
        <taxon>Bacillales</taxon>
        <taxon>Paenibacillaceae</taxon>
        <taxon>Brevibacillus</taxon>
    </lineage>
</organism>
<evidence type="ECO:0000256" key="1">
    <source>
        <dbReference type="SAM" id="Phobius"/>
    </source>
</evidence>
<reference evidence="2 3" key="1">
    <citation type="submission" date="2018-03" db="EMBL/GenBank/DDBJ databases">
        <title>Brevisbacillus phylogenomics.</title>
        <authorList>
            <person name="Dunlap C."/>
        </authorList>
    </citation>
    <scope>NUCLEOTIDE SEQUENCE [LARGE SCALE GENOMIC DNA]</scope>
    <source>
        <strain evidence="2 3">NRRL NRS-1210</strain>
    </source>
</reference>
<keyword evidence="1" id="KW-0472">Membrane</keyword>
<keyword evidence="1" id="KW-0812">Transmembrane</keyword>
<dbReference type="Proteomes" id="UP000240419">
    <property type="component" value="Unassembled WGS sequence"/>
</dbReference>
<feature type="transmembrane region" description="Helical" evidence="1">
    <location>
        <begin position="45"/>
        <end position="64"/>
    </location>
</feature>
<gene>
    <name evidence="2" type="ORF">C7R93_16055</name>
</gene>
<keyword evidence="3" id="KW-1185">Reference proteome</keyword>
<dbReference type="RefSeq" id="WP_106839755.1">
    <property type="nucleotide sequence ID" value="NZ_JBCNIW010000008.1"/>
</dbReference>
<evidence type="ECO:0000313" key="2">
    <source>
        <dbReference type="EMBL" id="PSJ94233.1"/>
    </source>
</evidence>